<keyword evidence="1" id="KW-0472">Membrane</keyword>
<comment type="caution">
    <text evidence="2">The sequence shown here is derived from an EMBL/GenBank/DDBJ whole genome shotgun (WGS) entry which is preliminary data.</text>
</comment>
<proteinExistence type="predicted"/>
<keyword evidence="3" id="KW-1185">Reference proteome</keyword>
<accession>A0A2W7TZ67</accession>
<gene>
    <name evidence="2" type="ORF">DOS84_05710</name>
</gene>
<dbReference type="AlphaFoldDB" id="A0A2W7TZ67"/>
<name>A0A2W7TZ67_9FLAO</name>
<dbReference type="RefSeq" id="WP_111409156.1">
    <property type="nucleotide sequence ID" value="NZ_QKXH01000003.1"/>
</dbReference>
<dbReference type="OrthoDB" id="981524at2"/>
<reference evidence="2 3" key="1">
    <citation type="submission" date="2018-06" db="EMBL/GenBank/DDBJ databases">
        <title>Flavobacterium sp IMCC34762, genome.</title>
        <authorList>
            <person name="Joung Y."/>
            <person name="Cho J."/>
            <person name="Song J."/>
        </authorList>
    </citation>
    <scope>NUCLEOTIDE SEQUENCE [LARGE SCALE GENOMIC DNA]</scope>
    <source>
        <strain evidence="2 3">IMCC34762</strain>
    </source>
</reference>
<dbReference type="Proteomes" id="UP000249177">
    <property type="component" value="Unassembled WGS sequence"/>
</dbReference>
<keyword evidence="1" id="KW-0812">Transmembrane</keyword>
<sequence>MKTFKLENGPKKDSGFKTPDNYFENFSANLLQKLSEEPVAKETKVVSIFRKRKTVLMAIAAVFVLAVMIPIAYQINTKTKEVDTVTLENYLAEETNLNQDELISEIEPKNSTIISKTKELESETLEDILVTNPNIENLVIEN</sequence>
<feature type="transmembrane region" description="Helical" evidence="1">
    <location>
        <begin position="54"/>
        <end position="73"/>
    </location>
</feature>
<organism evidence="2 3">
    <name type="scientific">Flavobacterium aquariorum</name>
    <dbReference type="NCBI Taxonomy" id="2217670"/>
    <lineage>
        <taxon>Bacteria</taxon>
        <taxon>Pseudomonadati</taxon>
        <taxon>Bacteroidota</taxon>
        <taxon>Flavobacteriia</taxon>
        <taxon>Flavobacteriales</taxon>
        <taxon>Flavobacteriaceae</taxon>
        <taxon>Flavobacterium</taxon>
    </lineage>
</organism>
<evidence type="ECO:0000313" key="3">
    <source>
        <dbReference type="Proteomes" id="UP000249177"/>
    </source>
</evidence>
<evidence type="ECO:0000313" key="2">
    <source>
        <dbReference type="EMBL" id="PZX94120.1"/>
    </source>
</evidence>
<dbReference type="EMBL" id="QKXH01000003">
    <property type="protein sequence ID" value="PZX94120.1"/>
    <property type="molecule type" value="Genomic_DNA"/>
</dbReference>
<keyword evidence="1" id="KW-1133">Transmembrane helix</keyword>
<protein>
    <submittedName>
        <fullName evidence="2">Uncharacterized protein</fullName>
    </submittedName>
</protein>
<evidence type="ECO:0000256" key="1">
    <source>
        <dbReference type="SAM" id="Phobius"/>
    </source>
</evidence>